<evidence type="ECO:0000256" key="2">
    <source>
        <dbReference type="SAM" id="Phobius"/>
    </source>
</evidence>
<dbReference type="InterPro" id="IPR000719">
    <property type="entry name" value="Prot_kinase_dom"/>
</dbReference>
<keyword evidence="4" id="KW-0418">Kinase</keyword>
<dbReference type="PANTHER" id="PTHR43173:SF19">
    <property type="entry name" value="AARF DOMAIN-CONTAINING PROTEIN KINASE 1"/>
    <property type="match status" value="1"/>
</dbReference>
<keyword evidence="5" id="KW-1185">Reference proteome</keyword>
<dbReference type="PANTHER" id="PTHR43173">
    <property type="entry name" value="ABC1 FAMILY PROTEIN"/>
    <property type="match status" value="1"/>
</dbReference>
<dbReference type="InterPro" id="IPR004147">
    <property type="entry name" value="ABC1_dom"/>
</dbReference>
<dbReference type="SUPFAM" id="SSF56112">
    <property type="entry name" value="Protein kinase-like (PK-like)"/>
    <property type="match status" value="1"/>
</dbReference>
<dbReference type="STRING" id="307972.A0A2G8L3D8"/>
<evidence type="ECO:0000259" key="3">
    <source>
        <dbReference type="SMART" id="SM00220"/>
    </source>
</evidence>
<reference evidence="4 5" key="1">
    <citation type="journal article" date="2017" name="PLoS Biol.">
        <title>The sea cucumber genome provides insights into morphological evolution and visceral regeneration.</title>
        <authorList>
            <person name="Zhang X."/>
            <person name="Sun L."/>
            <person name="Yuan J."/>
            <person name="Sun Y."/>
            <person name="Gao Y."/>
            <person name="Zhang L."/>
            <person name="Li S."/>
            <person name="Dai H."/>
            <person name="Hamel J.F."/>
            <person name="Liu C."/>
            <person name="Yu Y."/>
            <person name="Liu S."/>
            <person name="Lin W."/>
            <person name="Guo K."/>
            <person name="Jin S."/>
            <person name="Xu P."/>
            <person name="Storey K.B."/>
            <person name="Huan P."/>
            <person name="Zhang T."/>
            <person name="Zhou Y."/>
            <person name="Zhang J."/>
            <person name="Lin C."/>
            <person name="Li X."/>
            <person name="Xing L."/>
            <person name="Huo D."/>
            <person name="Sun M."/>
            <person name="Wang L."/>
            <person name="Mercier A."/>
            <person name="Li F."/>
            <person name="Yang H."/>
            <person name="Xiang J."/>
        </authorList>
    </citation>
    <scope>NUCLEOTIDE SEQUENCE [LARGE SCALE GENOMIC DNA]</scope>
    <source>
        <strain evidence="4">Shaxun</strain>
        <tissue evidence="4">Muscle</tissue>
    </source>
</reference>
<dbReference type="OrthoDB" id="427480at2759"/>
<evidence type="ECO:0000313" key="4">
    <source>
        <dbReference type="EMBL" id="PIK54758.1"/>
    </source>
</evidence>
<feature type="transmembrane region" description="Helical" evidence="2">
    <location>
        <begin position="61"/>
        <end position="84"/>
    </location>
</feature>
<dbReference type="GO" id="GO:0007005">
    <property type="term" value="P:mitochondrion organization"/>
    <property type="evidence" value="ECO:0007669"/>
    <property type="project" value="TreeGrafter"/>
</dbReference>
<dbReference type="SMART" id="SM00220">
    <property type="entry name" value="S_TKc"/>
    <property type="match status" value="1"/>
</dbReference>
<dbReference type="GO" id="GO:0005743">
    <property type="term" value="C:mitochondrial inner membrane"/>
    <property type="evidence" value="ECO:0007669"/>
    <property type="project" value="TreeGrafter"/>
</dbReference>
<dbReference type="AlphaFoldDB" id="A0A2G8L3D8"/>
<keyword evidence="2" id="KW-0812">Transmembrane</keyword>
<dbReference type="Proteomes" id="UP000230750">
    <property type="component" value="Unassembled WGS sequence"/>
</dbReference>
<keyword evidence="2" id="KW-0472">Membrane</keyword>
<dbReference type="InterPro" id="IPR051130">
    <property type="entry name" value="Mito_struct-func_regulator"/>
</dbReference>
<keyword evidence="4" id="KW-0808">Transferase</keyword>
<accession>A0A2G8L3D8</accession>
<feature type="domain" description="Protein kinase" evidence="3">
    <location>
        <begin position="251"/>
        <end position="545"/>
    </location>
</feature>
<evidence type="ECO:0000313" key="5">
    <source>
        <dbReference type="Proteomes" id="UP000230750"/>
    </source>
</evidence>
<proteinExistence type="inferred from homology"/>
<comment type="caution">
    <text evidence="4">The sequence shown here is derived from an EMBL/GenBank/DDBJ whole genome shotgun (WGS) entry which is preliminary data.</text>
</comment>
<dbReference type="InterPro" id="IPR011009">
    <property type="entry name" value="Kinase-like_dom_sf"/>
</dbReference>
<dbReference type="GO" id="GO:0005524">
    <property type="term" value="F:ATP binding"/>
    <property type="evidence" value="ECO:0007669"/>
    <property type="project" value="InterPro"/>
</dbReference>
<evidence type="ECO:0000256" key="1">
    <source>
        <dbReference type="ARBA" id="ARBA00009670"/>
    </source>
</evidence>
<dbReference type="InterPro" id="IPR045307">
    <property type="entry name" value="ADCK1_dom"/>
</dbReference>
<gene>
    <name evidence="4" type="ORF">BSL78_08357</name>
</gene>
<comment type="similarity">
    <text evidence="1">Belongs to the protein kinase superfamily. ADCK protein kinase family.</text>
</comment>
<dbReference type="Pfam" id="PF03109">
    <property type="entry name" value="ABC1"/>
    <property type="match status" value="1"/>
</dbReference>
<keyword evidence="2" id="KW-1133">Transmembrane helix</keyword>
<dbReference type="CDD" id="cd13969">
    <property type="entry name" value="ADCK1-like"/>
    <property type="match status" value="1"/>
</dbReference>
<dbReference type="GO" id="GO:0004672">
    <property type="term" value="F:protein kinase activity"/>
    <property type="evidence" value="ECO:0007669"/>
    <property type="project" value="InterPro"/>
</dbReference>
<dbReference type="GO" id="GO:0055088">
    <property type="term" value="P:lipid homeostasis"/>
    <property type="evidence" value="ECO:0007669"/>
    <property type="project" value="TreeGrafter"/>
</dbReference>
<dbReference type="EMBL" id="MRZV01000235">
    <property type="protein sequence ID" value="PIK54758.1"/>
    <property type="molecule type" value="Genomic_DNA"/>
</dbReference>
<organism evidence="4 5">
    <name type="scientific">Stichopus japonicus</name>
    <name type="common">Sea cucumber</name>
    <dbReference type="NCBI Taxonomy" id="307972"/>
    <lineage>
        <taxon>Eukaryota</taxon>
        <taxon>Metazoa</taxon>
        <taxon>Echinodermata</taxon>
        <taxon>Eleutherozoa</taxon>
        <taxon>Echinozoa</taxon>
        <taxon>Holothuroidea</taxon>
        <taxon>Aspidochirotacea</taxon>
        <taxon>Aspidochirotida</taxon>
        <taxon>Stichopodidae</taxon>
        <taxon>Apostichopus</taxon>
    </lineage>
</organism>
<dbReference type="Gene3D" id="1.10.510.10">
    <property type="entry name" value="Transferase(Phosphotransferase) domain 1"/>
    <property type="match status" value="1"/>
</dbReference>
<sequence>MGSNTKVQAQGGAAGFSKPPEQILLSVVSLCVDFCRLTKDHSFGFSSHRCVSSFLLGYDLWYYAIFQNGCAHVVCLIALLIIRLTPIATMAIGRALKAIWGGSKLRKASIVTAAASVGTYGFYNVNSRYQLIDWSSIGVVRFGRAFFTAASIVGDYKTSLLWVDSSDPDSSQIYSKIHLRSAKKLKQLACLNGGVFIKVGQHIGALDYLLPSEYVSTLKVLHDNAPQSSLEDVKRVVEEDLNCKVDDAFSSFDEEPIGTASLAQVHKATLKDGRDVAIKVQHPKVKDYSDVDMNTIEFLLQVVARIFPEFKFLWLSEEMRFNLPKELDFVLEGRNSEKVYQLLKHFKFLKVPKVYWEYSTKRVLCMEYYSGGKVDDRQYMVTNGIDANEVTQSLGKMYSEMIFVHGYVHCDPHPGNVLVRNTGKKDVEIVLLDHGLYQALSDKFRLNYARLWQSILAADIKGIKQYSDVLGAGEMYGLFACMLTAEAGVCLKGIDKKDLSQSEAEEIQDYVSSYIPEISQLLNKIPRQMLLLLKTNDLLRSIEFTLKSRKSSSSFLNMSRCCVRAVTDHELRTSKSLRQTVNIHFQRHLTLLKINLYEFYLWLITAPALSTPQRNLPRWSQNDAS</sequence>
<protein>
    <submittedName>
        <fullName evidence="4">Uncharacterized aarF domain-containing protein kinase 1</fullName>
    </submittedName>
</protein>
<name>A0A2G8L3D8_STIJA</name>